<evidence type="ECO:0000259" key="3">
    <source>
        <dbReference type="Pfam" id="PF11495"/>
    </source>
</evidence>
<dbReference type="InterPro" id="IPR051797">
    <property type="entry name" value="TrmB-like"/>
</dbReference>
<evidence type="ECO:0008006" key="6">
    <source>
        <dbReference type="Google" id="ProtNLM"/>
    </source>
</evidence>
<dbReference type="Gene3D" id="2.30.30.690">
    <property type="match status" value="1"/>
</dbReference>
<sequence>MVTVERDELTGVLEDAGLSPYQADAYVTVLELGSAPVTRIADASGVPDPRIYDVLRDLESNGYIEMYDQESLYARANSLDEITDDLQSRANRFTTATEEIERRWNEPSVERSTVSIVTRFETVIKNADEFIREAESQVNVSLGVEHFERLRPALREATGRGIRVNLSIHTPDAGREALPDAEELSEVCSEARHRRLPSPFAVIVDRTKTCFAPHAGSMNEYGVLVDDRTHTYVFHWYFLTTQWDMWEPIYSSLSDEPPIEYVDIRYCVRDVAPLLRDGATVKVRIEGADTETGADRVVEGRLSGVTTTGFEDAADAQAIASFGGQVALVVETDDGPVEVGGWGAMVEAVEAHRISVLSVESGTAD</sequence>
<evidence type="ECO:0000259" key="2">
    <source>
        <dbReference type="Pfam" id="PF01978"/>
    </source>
</evidence>
<evidence type="ECO:0000313" key="5">
    <source>
        <dbReference type="Proteomes" id="UP001501425"/>
    </source>
</evidence>
<reference evidence="4" key="2">
    <citation type="submission" date="2023-12" db="EMBL/GenBank/DDBJ databases">
        <authorList>
            <person name="Sun Q."/>
            <person name="Inoue M."/>
        </authorList>
    </citation>
    <scope>NUCLEOTIDE SEQUENCE</scope>
    <source>
        <strain evidence="4">JCM 14265</strain>
    </source>
</reference>
<dbReference type="InterPro" id="IPR021586">
    <property type="entry name" value="Tscrpt_reg_TrmB_C"/>
</dbReference>
<dbReference type="InterPro" id="IPR036390">
    <property type="entry name" value="WH_DNA-bd_sf"/>
</dbReference>
<dbReference type="EMBL" id="BAAADQ010000007">
    <property type="protein sequence ID" value="GAA0542202.1"/>
    <property type="molecule type" value="Genomic_DNA"/>
</dbReference>
<dbReference type="CDD" id="cd09124">
    <property type="entry name" value="PLDc_like_TrmB_middle"/>
    <property type="match status" value="1"/>
</dbReference>
<dbReference type="PANTHER" id="PTHR34293:SF1">
    <property type="entry name" value="HTH-TYPE TRANSCRIPTIONAL REGULATOR TRMBL2"/>
    <property type="match status" value="1"/>
</dbReference>
<comment type="caution">
    <text evidence="4">The sequence shown here is derived from an EMBL/GenBank/DDBJ whole genome shotgun (WGS) entry which is preliminary data.</text>
</comment>
<gene>
    <name evidence="4" type="ORF">GCM10008994_16610</name>
</gene>
<dbReference type="Proteomes" id="UP001501425">
    <property type="component" value="Unassembled WGS sequence"/>
</dbReference>
<dbReference type="SUPFAM" id="SSF46785">
    <property type="entry name" value="Winged helix' DNA-binding domain"/>
    <property type="match status" value="1"/>
</dbReference>
<evidence type="ECO:0000256" key="1">
    <source>
        <dbReference type="ARBA" id="ARBA00007287"/>
    </source>
</evidence>
<name>A0AAV3SSM6_9EURY</name>
<feature type="domain" description="Transcription regulator TrmB C-terminal" evidence="3">
    <location>
        <begin position="114"/>
        <end position="356"/>
    </location>
</feature>
<organism evidence="4 5">
    <name type="scientific">Halorubrum ejinorense</name>
    <dbReference type="NCBI Taxonomy" id="425309"/>
    <lineage>
        <taxon>Archaea</taxon>
        <taxon>Methanobacteriati</taxon>
        <taxon>Methanobacteriota</taxon>
        <taxon>Stenosarchaea group</taxon>
        <taxon>Halobacteria</taxon>
        <taxon>Halobacteriales</taxon>
        <taxon>Haloferacaceae</taxon>
        <taxon>Halorubrum</taxon>
    </lineage>
</organism>
<dbReference type="PANTHER" id="PTHR34293">
    <property type="entry name" value="HTH-TYPE TRANSCRIPTIONAL REGULATOR TRMBL2"/>
    <property type="match status" value="1"/>
</dbReference>
<dbReference type="Pfam" id="PF01978">
    <property type="entry name" value="TrmB"/>
    <property type="match status" value="1"/>
</dbReference>
<dbReference type="InterPro" id="IPR036388">
    <property type="entry name" value="WH-like_DNA-bd_sf"/>
</dbReference>
<evidence type="ECO:0000313" key="4">
    <source>
        <dbReference type="EMBL" id="GAA0542202.1"/>
    </source>
</evidence>
<dbReference type="InterPro" id="IPR002831">
    <property type="entry name" value="Tscrpt_reg_TrmB_N"/>
</dbReference>
<feature type="domain" description="Transcription regulator TrmB N-terminal" evidence="2">
    <location>
        <begin position="13"/>
        <end position="67"/>
    </location>
</feature>
<protein>
    <recommendedName>
        <fullName evidence="6">TrmB family transcriptional regulator</fullName>
    </recommendedName>
</protein>
<dbReference type="Pfam" id="PF11495">
    <property type="entry name" value="Regulator_TrmB"/>
    <property type="match status" value="1"/>
</dbReference>
<dbReference type="Gene3D" id="1.10.10.10">
    <property type="entry name" value="Winged helix-like DNA-binding domain superfamily/Winged helix DNA-binding domain"/>
    <property type="match status" value="1"/>
</dbReference>
<dbReference type="AlphaFoldDB" id="A0AAV3SSM6"/>
<accession>A0AAV3SSM6</accession>
<reference evidence="4" key="1">
    <citation type="journal article" date="2014" name="Int. J. Syst. Evol. Microbiol.">
        <title>Complete genome sequence of Corynebacterium casei LMG S-19264T (=DSM 44701T), isolated from a smear-ripened cheese.</title>
        <authorList>
            <consortium name="US DOE Joint Genome Institute (JGI-PGF)"/>
            <person name="Walter F."/>
            <person name="Albersmeier A."/>
            <person name="Kalinowski J."/>
            <person name="Ruckert C."/>
        </authorList>
    </citation>
    <scope>NUCLEOTIDE SEQUENCE</scope>
    <source>
        <strain evidence="4">JCM 14265</strain>
    </source>
</reference>
<proteinExistence type="inferred from homology"/>
<dbReference type="SUPFAM" id="SSF159071">
    <property type="entry name" value="TrmB C-terminal domain-like"/>
    <property type="match status" value="1"/>
</dbReference>
<comment type="similarity">
    <text evidence="1">Belongs to the transcriptional regulator TrmB family.</text>
</comment>